<sequence length="162" mass="17685">MAAGIAEVTSLKPMDYIQSLLRASCAHYVMTKDYGGPTCPSVVPFEILHSEGLFEVASFEHFGLERPFNTAAMIVFTAKCPSEGDISRLERTAIKLFNKLFKTYSHPISAEILDGINKDVMNLDKLRTESKLSLSSARAGISSGTGDTTSLFTDVKQTKEAL</sequence>
<organism evidence="1 2">
    <name type="scientific">Anabarilius grahami</name>
    <name type="common">Kanglang fish</name>
    <name type="synonym">Barilius grahami</name>
    <dbReference type="NCBI Taxonomy" id="495550"/>
    <lineage>
        <taxon>Eukaryota</taxon>
        <taxon>Metazoa</taxon>
        <taxon>Chordata</taxon>
        <taxon>Craniata</taxon>
        <taxon>Vertebrata</taxon>
        <taxon>Euteleostomi</taxon>
        <taxon>Actinopterygii</taxon>
        <taxon>Neopterygii</taxon>
        <taxon>Teleostei</taxon>
        <taxon>Ostariophysi</taxon>
        <taxon>Cypriniformes</taxon>
        <taxon>Xenocyprididae</taxon>
        <taxon>Xenocypridinae</taxon>
        <taxon>Xenocypridinae incertae sedis</taxon>
        <taxon>Anabarilius</taxon>
    </lineage>
</organism>
<comment type="caution">
    <text evidence="1">The sequence shown here is derived from an EMBL/GenBank/DDBJ whole genome shotgun (WGS) entry which is preliminary data.</text>
</comment>
<accession>A0A3N0Z8T6</accession>
<keyword evidence="2" id="KW-1185">Reference proteome</keyword>
<name>A0A3N0Z8T6_ANAGA</name>
<dbReference type="Proteomes" id="UP000281406">
    <property type="component" value="Unassembled WGS sequence"/>
</dbReference>
<gene>
    <name evidence="1" type="ORF">DPX16_23308</name>
</gene>
<protein>
    <submittedName>
        <fullName evidence="1">Uncharacterized protein</fullName>
    </submittedName>
</protein>
<dbReference type="AlphaFoldDB" id="A0A3N0Z8T6"/>
<dbReference type="EMBL" id="RJVU01004711">
    <property type="protein sequence ID" value="ROL54856.1"/>
    <property type="molecule type" value="Genomic_DNA"/>
</dbReference>
<proteinExistence type="predicted"/>
<reference evidence="1 2" key="1">
    <citation type="submission" date="2018-10" db="EMBL/GenBank/DDBJ databases">
        <title>Genome assembly for a Yunnan-Guizhou Plateau 3E fish, Anabarilius grahami (Regan), and its evolutionary and genetic applications.</title>
        <authorList>
            <person name="Jiang W."/>
        </authorList>
    </citation>
    <scope>NUCLEOTIDE SEQUENCE [LARGE SCALE GENOMIC DNA]</scope>
    <source>
        <strain evidence="1">AG-KIZ</strain>
        <tissue evidence="1">Muscle</tissue>
    </source>
</reference>
<evidence type="ECO:0000313" key="2">
    <source>
        <dbReference type="Proteomes" id="UP000281406"/>
    </source>
</evidence>
<evidence type="ECO:0000313" key="1">
    <source>
        <dbReference type="EMBL" id="ROL54856.1"/>
    </source>
</evidence>